<comment type="caution">
    <text evidence="2">The sequence shown here is derived from an EMBL/GenBank/DDBJ whole genome shotgun (WGS) entry which is preliminary data.</text>
</comment>
<protein>
    <submittedName>
        <fullName evidence="2">Uncharacterized protein</fullName>
    </submittedName>
</protein>
<organism evidence="2 3">
    <name type="scientific">Raphidocelis subcapitata</name>
    <dbReference type="NCBI Taxonomy" id="307507"/>
    <lineage>
        <taxon>Eukaryota</taxon>
        <taxon>Viridiplantae</taxon>
        <taxon>Chlorophyta</taxon>
        <taxon>core chlorophytes</taxon>
        <taxon>Chlorophyceae</taxon>
        <taxon>CS clade</taxon>
        <taxon>Sphaeropleales</taxon>
        <taxon>Selenastraceae</taxon>
        <taxon>Raphidocelis</taxon>
    </lineage>
</organism>
<proteinExistence type="predicted"/>
<dbReference type="Proteomes" id="UP000247498">
    <property type="component" value="Unassembled WGS sequence"/>
</dbReference>
<dbReference type="EMBL" id="BDRX01000008">
    <property type="protein sequence ID" value="GBF89053.1"/>
    <property type="molecule type" value="Genomic_DNA"/>
</dbReference>
<evidence type="ECO:0000313" key="3">
    <source>
        <dbReference type="Proteomes" id="UP000247498"/>
    </source>
</evidence>
<dbReference type="InParanoid" id="A0A2V0NU28"/>
<feature type="compositionally biased region" description="Pro residues" evidence="1">
    <location>
        <begin position="31"/>
        <end position="43"/>
    </location>
</feature>
<keyword evidence="3" id="KW-1185">Reference proteome</keyword>
<evidence type="ECO:0000256" key="1">
    <source>
        <dbReference type="SAM" id="MobiDB-lite"/>
    </source>
</evidence>
<feature type="compositionally biased region" description="Low complexity" evidence="1">
    <location>
        <begin position="66"/>
        <end position="80"/>
    </location>
</feature>
<feature type="compositionally biased region" description="Low complexity" evidence="1">
    <location>
        <begin position="119"/>
        <end position="141"/>
    </location>
</feature>
<feature type="region of interest" description="Disordered" evidence="1">
    <location>
        <begin position="1"/>
        <end position="231"/>
    </location>
</feature>
<reference evidence="2 3" key="1">
    <citation type="journal article" date="2018" name="Sci. Rep.">
        <title>Raphidocelis subcapitata (=Pseudokirchneriella subcapitata) provides an insight into genome evolution and environmental adaptations in the Sphaeropleales.</title>
        <authorList>
            <person name="Suzuki S."/>
            <person name="Yamaguchi H."/>
            <person name="Nakajima N."/>
            <person name="Kawachi M."/>
        </authorList>
    </citation>
    <scope>NUCLEOTIDE SEQUENCE [LARGE SCALE GENOMIC DNA]</scope>
    <source>
        <strain evidence="2 3">NIES-35</strain>
    </source>
</reference>
<feature type="compositionally biased region" description="Low complexity" evidence="1">
    <location>
        <begin position="44"/>
        <end position="58"/>
    </location>
</feature>
<accession>A0A2V0NU28</accession>
<sequence>MSHSPTRTVGFSEARAGSGAGAGKAGSGPGAPAPAPRRAPPPRQRSLLSLSLSSSQPIGGSGSGAGSSLMAAGSCSALSSDGCGTAALLSPASSCHASTGSWPAAASDDDGAGPGAAGCDGLRTTRAPRSPSPTPARRAPSWMPPRPPAPRLTTSWSCWPRSRPTCQTSSARSTTQQRPCWTRHRAANRGPAPPRRAARWRPAPQRDCRMRTPPHPNFAQKTNSKGRRRGRARPLLPLAIVSLRLCASTARRGGTAVCPAARRRAAIREGGWVIPLAALGSTFQ</sequence>
<feature type="compositionally biased region" description="Polar residues" evidence="1">
    <location>
        <begin position="164"/>
        <end position="179"/>
    </location>
</feature>
<feature type="compositionally biased region" description="Gly residues" evidence="1">
    <location>
        <begin position="18"/>
        <end position="29"/>
    </location>
</feature>
<gene>
    <name evidence="2" type="ORF">Rsub_01770</name>
</gene>
<dbReference type="AlphaFoldDB" id="A0A2V0NU28"/>
<name>A0A2V0NU28_9CHLO</name>
<evidence type="ECO:0000313" key="2">
    <source>
        <dbReference type="EMBL" id="GBF89053.1"/>
    </source>
</evidence>